<accession>F8MLD6</accession>
<protein>
    <submittedName>
        <fullName evidence="2">Uncharacterized protein</fullName>
    </submittedName>
</protein>
<evidence type="ECO:0000256" key="1">
    <source>
        <dbReference type="SAM" id="MobiDB-lite"/>
    </source>
</evidence>
<dbReference type="KEGG" id="nte:NEUTE1DRAFT117157"/>
<name>F8MLD6_NEUT8</name>
<dbReference type="GeneID" id="20823221"/>
<evidence type="ECO:0000313" key="3">
    <source>
        <dbReference type="Proteomes" id="UP000008065"/>
    </source>
</evidence>
<sequence length="59" mass="6130">MPASSMPASSMRASSMPACSMLACSLCPSIPSNLKTYPTIYPRSPPNSDRPTSGVVAPE</sequence>
<dbReference type="EMBL" id="GL891304">
    <property type="protein sequence ID" value="EGO58409.1"/>
    <property type="molecule type" value="Genomic_DNA"/>
</dbReference>
<reference evidence="3" key="1">
    <citation type="journal article" date="2011" name="Genetics">
        <title>Massive changes in genome architecture accompany the transition to self-fertility in the filamentous fungus Neurospora tetrasperma.</title>
        <authorList>
            <person name="Ellison C.E."/>
            <person name="Stajich J.E."/>
            <person name="Jacobson D.J."/>
            <person name="Natvig D.O."/>
            <person name="Lapidus A."/>
            <person name="Foster B."/>
            <person name="Aerts A."/>
            <person name="Riley R."/>
            <person name="Lindquist E.A."/>
            <person name="Grigoriev I.V."/>
            <person name="Taylor J.W."/>
        </authorList>
    </citation>
    <scope>NUCLEOTIDE SEQUENCE [LARGE SCALE GENOMIC DNA]</scope>
    <source>
        <strain evidence="3">FGSC 2508 / P0657</strain>
    </source>
</reference>
<feature type="region of interest" description="Disordered" evidence="1">
    <location>
        <begin position="38"/>
        <end position="59"/>
    </location>
</feature>
<dbReference type="HOGENOM" id="CLU_2961363_0_0_1"/>
<dbReference type="Proteomes" id="UP000008065">
    <property type="component" value="Unassembled WGS sequence"/>
</dbReference>
<organism evidence="2 3">
    <name type="scientific">Neurospora tetrasperma (strain FGSC 2508 / ATCC MYA-4615 / P0657)</name>
    <dbReference type="NCBI Taxonomy" id="510951"/>
    <lineage>
        <taxon>Eukaryota</taxon>
        <taxon>Fungi</taxon>
        <taxon>Dikarya</taxon>
        <taxon>Ascomycota</taxon>
        <taxon>Pezizomycotina</taxon>
        <taxon>Sordariomycetes</taxon>
        <taxon>Sordariomycetidae</taxon>
        <taxon>Sordariales</taxon>
        <taxon>Sordariaceae</taxon>
        <taxon>Neurospora</taxon>
    </lineage>
</organism>
<keyword evidence="3" id="KW-1185">Reference proteome</keyword>
<gene>
    <name evidence="2" type="ORF">NEUTE1DRAFT_117157</name>
</gene>
<evidence type="ECO:0000313" key="2">
    <source>
        <dbReference type="EMBL" id="EGO58409.1"/>
    </source>
</evidence>
<dbReference type="AlphaFoldDB" id="F8MLD6"/>
<dbReference type="VEuPathDB" id="FungiDB:NEUTE1DRAFT_117157"/>
<dbReference type="RefSeq" id="XP_009851443.1">
    <property type="nucleotide sequence ID" value="XM_009853141.1"/>
</dbReference>
<proteinExistence type="predicted"/>